<name>A0A812SUK5_SYMPI</name>
<dbReference type="Proteomes" id="UP000649617">
    <property type="component" value="Unassembled WGS sequence"/>
</dbReference>
<keyword evidence="3" id="KW-1185">Reference proteome</keyword>
<protein>
    <submittedName>
        <fullName evidence="2">Uncharacterized protein</fullName>
    </submittedName>
</protein>
<feature type="region of interest" description="Disordered" evidence="1">
    <location>
        <begin position="156"/>
        <end position="189"/>
    </location>
</feature>
<dbReference type="AlphaFoldDB" id="A0A812SUK5"/>
<feature type="region of interest" description="Disordered" evidence="1">
    <location>
        <begin position="215"/>
        <end position="252"/>
    </location>
</feature>
<feature type="non-terminal residue" evidence="2">
    <location>
        <position position="1"/>
    </location>
</feature>
<reference evidence="2" key="1">
    <citation type="submission" date="2021-02" db="EMBL/GenBank/DDBJ databases">
        <authorList>
            <person name="Dougan E. K."/>
            <person name="Rhodes N."/>
            <person name="Thang M."/>
            <person name="Chan C."/>
        </authorList>
    </citation>
    <scope>NUCLEOTIDE SEQUENCE</scope>
</reference>
<organism evidence="2 3">
    <name type="scientific">Symbiodinium pilosum</name>
    <name type="common">Dinoflagellate</name>
    <dbReference type="NCBI Taxonomy" id="2952"/>
    <lineage>
        <taxon>Eukaryota</taxon>
        <taxon>Sar</taxon>
        <taxon>Alveolata</taxon>
        <taxon>Dinophyceae</taxon>
        <taxon>Suessiales</taxon>
        <taxon>Symbiodiniaceae</taxon>
        <taxon>Symbiodinium</taxon>
    </lineage>
</organism>
<feature type="region of interest" description="Disordered" evidence="1">
    <location>
        <begin position="338"/>
        <end position="376"/>
    </location>
</feature>
<evidence type="ECO:0000256" key="1">
    <source>
        <dbReference type="SAM" id="MobiDB-lite"/>
    </source>
</evidence>
<feature type="compositionally biased region" description="Basic and acidic residues" evidence="1">
    <location>
        <begin position="215"/>
        <end position="242"/>
    </location>
</feature>
<comment type="caution">
    <text evidence="2">The sequence shown here is derived from an EMBL/GenBank/DDBJ whole genome shotgun (WGS) entry which is preliminary data.</text>
</comment>
<evidence type="ECO:0000313" key="3">
    <source>
        <dbReference type="Proteomes" id="UP000649617"/>
    </source>
</evidence>
<accession>A0A812SUK5</accession>
<gene>
    <name evidence="2" type="ORF">SPIL2461_LOCUS12985</name>
</gene>
<sequence length="376" mass="41137">ARSWLKSKNTFLCKLCHRLNNILTRHLGCRYVGQLEGSSEQQTQEFWSKVGCKCKDQPGLPFDKVKDLVVTQVVHRTVTEHAETLQGEFLPLSVYRAKGYSEAEVSNIASNCAWYHCNQLQVPVYCLRVLSSFHKEARVKAEEEWLQAERAVKKRKGAAGVTAPAEGDKAVADDGGQPSDSAETQQADTQAQVVQVDLDLVDLCTDSEEEKQAELKKRKLSQEEKKAARAEATAAKKAENEAKKKRRQENKKTASFAAKACADLLKAVDKTKTALAAAKKKNKSELLVQGLEAQLTEQQTWRKQYLKVVSDFTLDPAAELQCPLDSEALKAALTAGAELAQGSKGGAKPGRGKKGAGKGSAETDLVPEPEAAQKEE</sequence>
<proteinExistence type="predicted"/>
<dbReference type="EMBL" id="CAJNIZ010027639">
    <property type="protein sequence ID" value="CAE7501643.1"/>
    <property type="molecule type" value="Genomic_DNA"/>
</dbReference>
<evidence type="ECO:0000313" key="2">
    <source>
        <dbReference type="EMBL" id="CAE7501643.1"/>
    </source>
</evidence>